<dbReference type="OrthoDB" id="280334at2"/>
<dbReference type="RefSeq" id="WP_090936010.1">
    <property type="nucleotide sequence ID" value="NZ_FOTS01000015.1"/>
</dbReference>
<sequence>MSNVITSNSAANTSTANSATAKASNSALGKDDFLKLLVTQLQYQNPLDPMDNTAFVAQMAQFSSLEQMQNLNATMTNMHASNLIGSTINFSNDSGNSITGIVGGTSTSSGVTSLVVGVDAVQYPAYLPTTTGDLANCAVSWTDSSKVSHSGVIKSATVDSNGTVQITAVETDSSGTTTTSTFASKQITRLVVPTTVDLSKVTETTK</sequence>
<evidence type="ECO:0000256" key="2">
    <source>
        <dbReference type="ARBA" id="ARBA00022795"/>
    </source>
</evidence>
<dbReference type="InterPro" id="IPR005648">
    <property type="entry name" value="FlgD"/>
</dbReference>
<protein>
    <recommendedName>
        <fullName evidence="3">Basal-body rod modification protein FlgD</fullName>
    </recommendedName>
</protein>
<keyword evidence="4" id="KW-0966">Cell projection</keyword>
<keyword evidence="2 3" id="KW-1005">Bacterial flagellum biogenesis</keyword>
<accession>A0A1I4K0F7</accession>
<comment type="function">
    <text evidence="3">Required for flagellar hook formation. May act as a scaffolding protein.</text>
</comment>
<dbReference type="AlphaFoldDB" id="A0A1I4K0F7"/>
<organism evidence="4 5">
    <name type="scientific">Pelosinus propionicus DSM 13327</name>
    <dbReference type="NCBI Taxonomy" id="1123291"/>
    <lineage>
        <taxon>Bacteria</taxon>
        <taxon>Bacillati</taxon>
        <taxon>Bacillota</taxon>
        <taxon>Negativicutes</taxon>
        <taxon>Selenomonadales</taxon>
        <taxon>Sporomusaceae</taxon>
        <taxon>Pelosinus</taxon>
    </lineage>
</organism>
<evidence type="ECO:0000313" key="4">
    <source>
        <dbReference type="EMBL" id="SFL72174.1"/>
    </source>
</evidence>
<proteinExistence type="inferred from homology"/>
<evidence type="ECO:0000256" key="3">
    <source>
        <dbReference type="RuleBase" id="RU362076"/>
    </source>
</evidence>
<name>A0A1I4K0F7_9FIRM</name>
<evidence type="ECO:0000256" key="1">
    <source>
        <dbReference type="ARBA" id="ARBA00010577"/>
    </source>
</evidence>
<evidence type="ECO:0000313" key="5">
    <source>
        <dbReference type="Proteomes" id="UP000199520"/>
    </source>
</evidence>
<comment type="similarity">
    <text evidence="1 3">Belongs to the FlgD family.</text>
</comment>
<dbReference type="Proteomes" id="UP000199520">
    <property type="component" value="Unassembled WGS sequence"/>
</dbReference>
<dbReference type="Pfam" id="PF03963">
    <property type="entry name" value="FlgD"/>
    <property type="match status" value="1"/>
</dbReference>
<gene>
    <name evidence="4" type="ORF">SAMN04490355_101525</name>
</gene>
<dbReference type="EMBL" id="FOTS01000015">
    <property type="protein sequence ID" value="SFL72174.1"/>
    <property type="molecule type" value="Genomic_DNA"/>
</dbReference>
<reference evidence="5" key="1">
    <citation type="submission" date="2016-10" db="EMBL/GenBank/DDBJ databases">
        <authorList>
            <person name="Varghese N."/>
            <person name="Submissions S."/>
        </authorList>
    </citation>
    <scope>NUCLEOTIDE SEQUENCE [LARGE SCALE GENOMIC DNA]</scope>
    <source>
        <strain evidence="5">DSM 13327</strain>
    </source>
</reference>
<keyword evidence="4" id="KW-0282">Flagellum</keyword>
<dbReference type="STRING" id="1123291.SAMN04490355_101525"/>
<keyword evidence="5" id="KW-1185">Reference proteome</keyword>
<dbReference type="GO" id="GO:0044781">
    <property type="term" value="P:bacterial-type flagellum organization"/>
    <property type="evidence" value="ECO:0007669"/>
    <property type="project" value="UniProtKB-UniRule"/>
</dbReference>
<keyword evidence="4" id="KW-0969">Cilium</keyword>